<dbReference type="Gene3D" id="3.30.60.90">
    <property type="match status" value="1"/>
</dbReference>
<name>A0A834X3W8_9FABA</name>
<evidence type="ECO:0000256" key="3">
    <source>
        <dbReference type="ARBA" id="ARBA00022833"/>
    </source>
</evidence>
<evidence type="ECO:0000259" key="5">
    <source>
        <dbReference type="PROSITE" id="PS50222"/>
    </source>
</evidence>
<protein>
    <submittedName>
        <fullName evidence="6">Putative EF-hand domain pair protein</fullName>
    </submittedName>
</protein>
<dbReference type="GO" id="GO:0008270">
    <property type="term" value="F:zinc ion binding"/>
    <property type="evidence" value="ECO:0007669"/>
    <property type="project" value="UniProtKB-KW"/>
</dbReference>
<accession>A0A834X3W8</accession>
<dbReference type="SUPFAM" id="SSF47473">
    <property type="entry name" value="EF-hand"/>
    <property type="match status" value="1"/>
</dbReference>
<feature type="domain" description="EF-hand" evidence="5">
    <location>
        <begin position="55"/>
        <end position="90"/>
    </location>
</feature>
<dbReference type="Gene3D" id="1.10.238.10">
    <property type="entry name" value="EF-hand"/>
    <property type="match status" value="1"/>
</dbReference>
<proteinExistence type="predicted"/>
<dbReference type="SUPFAM" id="SSF57850">
    <property type="entry name" value="RING/U-box"/>
    <property type="match status" value="1"/>
</dbReference>
<dbReference type="OrthoDB" id="1434170at2759"/>
<organism evidence="6 7">
    <name type="scientific">Senna tora</name>
    <dbReference type="NCBI Taxonomy" id="362788"/>
    <lineage>
        <taxon>Eukaryota</taxon>
        <taxon>Viridiplantae</taxon>
        <taxon>Streptophyta</taxon>
        <taxon>Embryophyta</taxon>
        <taxon>Tracheophyta</taxon>
        <taxon>Spermatophyta</taxon>
        <taxon>Magnoliopsida</taxon>
        <taxon>eudicotyledons</taxon>
        <taxon>Gunneridae</taxon>
        <taxon>Pentapetalae</taxon>
        <taxon>rosids</taxon>
        <taxon>fabids</taxon>
        <taxon>Fabales</taxon>
        <taxon>Fabaceae</taxon>
        <taxon>Caesalpinioideae</taxon>
        <taxon>Cassia clade</taxon>
        <taxon>Senna</taxon>
    </lineage>
</organism>
<dbReference type="Pfam" id="PF13499">
    <property type="entry name" value="EF-hand_7"/>
    <property type="match status" value="1"/>
</dbReference>
<evidence type="ECO:0000256" key="2">
    <source>
        <dbReference type="ARBA" id="ARBA00022771"/>
    </source>
</evidence>
<dbReference type="PROSITE" id="PS50222">
    <property type="entry name" value="EF_HAND_2"/>
    <property type="match status" value="2"/>
</dbReference>
<keyword evidence="1" id="KW-0479">Metal-binding</keyword>
<keyword evidence="3" id="KW-0862">Zinc</keyword>
<evidence type="ECO:0000313" key="7">
    <source>
        <dbReference type="Proteomes" id="UP000634136"/>
    </source>
</evidence>
<dbReference type="InterPro" id="IPR043145">
    <property type="entry name" value="Znf_ZZ_sf"/>
</dbReference>
<dbReference type="SMART" id="SM00054">
    <property type="entry name" value="EFh"/>
    <property type="match status" value="2"/>
</dbReference>
<comment type="caution">
    <text evidence="6">The sequence shown here is derived from an EMBL/GenBank/DDBJ whole genome shotgun (WGS) entry which is preliminary data.</text>
</comment>
<dbReference type="InterPro" id="IPR002048">
    <property type="entry name" value="EF_hand_dom"/>
</dbReference>
<sequence>MEEIAQAAKATYENLSEDEKREVNDLFSSMDRNGDGNISLQEFMSFYRGEEGLNPNPMVKRSIFNLVDQNGDGSLQFEELLTLLYIVASRRPTCDGCGVFICGLFFTCTQCRFVHKADVNYDLCINCYQGREFVHEHTEFVDNYVLLLRMQNMLSSGEQYRAQSTASSEADQDEPAMEKMKKAFGIFAAVLSVAANGQTLL</sequence>
<evidence type="ECO:0000256" key="1">
    <source>
        <dbReference type="ARBA" id="ARBA00022723"/>
    </source>
</evidence>
<evidence type="ECO:0000256" key="4">
    <source>
        <dbReference type="ARBA" id="ARBA00022837"/>
    </source>
</evidence>
<gene>
    <name evidence="6" type="ORF">G2W53_005891</name>
</gene>
<dbReference type="EMBL" id="JAAIUW010000003">
    <property type="protein sequence ID" value="KAF7837409.1"/>
    <property type="molecule type" value="Genomic_DNA"/>
</dbReference>
<keyword evidence="2" id="KW-0863">Zinc-finger</keyword>
<dbReference type="PROSITE" id="PS00018">
    <property type="entry name" value="EF_HAND_1"/>
    <property type="match status" value="2"/>
</dbReference>
<dbReference type="Proteomes" id="UP000634136">
    <property type="component" value="Unassembled WGS sequence"/>
</dbReference>
<dbReference type="GO" id="GO:0005509">
    <property type="term" value="F:calcium ion binding"/>
    <property type="evidence" value="ECO:0007669"/>
    <property type="project" value="InterPro"/>
</dbReference>
<dbReference type="InterPro" id="IPR011992">
    <property type="entry name" value="EF-hand-dom_pair"/>
</dbReference>
<reference evidence="6" key="1">
    <citation type="submission" date="2020-09" db="EMBL/GenBank/DDBJ databases">
        <title>Genome-Enabled Discovery of Anthraquinone Biosynthesis in Senna tora.</title>
        <authorList>
            <person name="Kang S.-H."/>
            <person name="Pandey R.P."/>
            <person name="Lee C.-M."/>
            <person name="Sim J.-S."/>
            <person name="Jeong J.-T."/>
            <person name="Choi B.-S."/>
            <person name="Jung M."/>
            <person name="Ginzburg D."/>
            <person name="Zhao K."/>
            <person name="Won S.Y."/>
            <person name="Oh T.-J."/>
            <person name="Yu Y."/>
            <person name="Kim N.-H."/>
            <person name="Lee O.R."/>
            <person name="Lee T.-H."/>
            <person name="Bashyal P."/>
            <person name="Kim T.-S."/>
            <person name="Lee W.-H."/>
            <person name="Kawkins C."/>
            <person name="Kim C.-K."/>
            <person name="Kim J.S."/>
            <person name="Ahn B.O."/>
            <person name="Rhee S.Y."/>
            <person name="Sohng J.K."/>
        </authorList>
    </citation>
    <scope>NUCLEOTIDE SEQUENCE</scope>
    <source>
        <tissue evidence="6">Leaf</tissue>
    </source>
</reference>
<dbReference type="AlphaFoldDB" id="A0A834X3W8"/>
<feature type="domain" description="EF-hand" evidence="5">
    <location>
        <begin position="18"/>
        <end position="53"/>
    </location>
</feature>
<dbReference type="CDD" id="cd00051">
    <property type="entry name" value="EFh"/>
    <property type="match status" value="1"/>
</dbReference>
<keyword evidence="4" id="KW-0106">Calcium</keyword>
<keyword evidence="7" id="KW-1185">Reference proteome</keyword>
<evidence type="ECO:0000313" key="6">
    <source>
        <dbReference type="EMBL" id="KAF7837409.1"/>
    </source>
</evidence>
<dbReference type="InterPro" id="IPR018247">
    <property type="entry name" value="EF_Hand_1_Ca_BS"/>
</dbReference>